<evidence type="ECO:0000259" key="1">
    <source>
        <dbReference type="Pfam" id="PF05362"/>
    </source>
</evidence>
<dbReference type="Pfam" id="PF05362">
    <property type="entry name" value="Lon_C"/>
    <property type="match status" value="1"/>
</dbReference>
<dbReference type="PATRIC" id="fig|518642.10.peg.2590"/>
<sequence>MGRRLLPARLGPRRRTLLVCAVPTAALLAVTALAPLPFALAQPGLTADVIGDSKDKPVITVSGEQARTTGSREGKLLMTTIAATPPGATVRLPQVLESWFRTDRAAMPTEAVYPVGETTGEIEEHNRGEMRASQQAAIKAALRELHKSPRDVRVSLRLADVGGPSAGLFFSLGIIDKLGGGAAGSGDGGLTGGRVIAGTGTITADGRVGPVGGVPLKTKAAKRDGASVFLVPRAECGDAHADRPKGLRLVPVDTLKGAVKALKALKSGGSVPSC</sequence>
<dbReference type="Gene3D" id="3.30.230.10">
    <property type="match status" value="1"/>
</dbReference>
<dbReference type="InterPro" id="IPR006311">
    <property type="entry name" value="TAT_signal"/>
</dbReference>
<dbReference type="RefSeq" id="WP_070017034.1">
    <property type="nucleotide sequence ID" value="NZ_LJGW01000226.1"/>
</dbReference>
<comment type="caution">
    <text evidence="2">The sequence shown here is derived from an EMBL/GenBank/DDBJ whole genome shotgun (WGS) entry which is preliminary data.</text>
</comment>
<accession>A0A1E7L5F9</accession>
<dbReference type="InterPro" id="IPR020568">
    <property type="entry name" value="Ribosomal_Su5_D2-typ_SF"/>
</dbReference>
<gene>
    <name evidence="2" type="ORF">AN218_13140</name>
</gene>
<keyword evidence="3" id="KW-1185">Reference proteome</keyword>
<feature type="domain" description="Lon proteolytic" evidence="1">
    <location>
        <begin position="194"/>
        <end position="239"/>
    </location>
</feature>
<dbReference type="Proteomes" id="UP000176005">
    <property type="component" value="Unassembled WGS sequence"/>
</dbReference>
<evidence type="ECO:0000313" key="2">
    <source>
        <dbReference type="EMBL" id="OEV11398.1"/>
    </source>
</evidence>
<proteinExistence type="predicted"/>
<dbReference type="AlphaFoldDB" id="A0A1E7L5F9"/>
<organism evidence="2 3">
    <name type="scientific">Streptomyces nanshensis</name>
    <dbReference type="NCBI Taxonomy" id="518642"/>
    <lineage>
        <taxon>Bacteria</taxon>
        <taxon>Bacillati</taxon>
        <taxon>Actinomycetota</taxon>
        <taxon>Actinomycetes</taxon>
        <taxon>Kitasatosporales</taxon>
        <taxon>Streptomycetaceae</taxon>
        <taxon>Streptomyces</taxon>
    </lineage>
</organism>
<dbReference type="GO" id="GO:0004176">
    <property type="term" value="F:ATP-dependent peptidase activity"/>
    <property type="evidence" value="ECO:0007669"/>
    <property type="project" value="InterPro"/>
</dbReference>
<name>A0A1E7L5F9_9ACTN</name>
<dbReference type="GO" id="GO:0006508">
    <property type="term" value="P:proteolysis"/>
    <property type="evidence" value="ECO:0007669"/>
    <property type="project" value="InterPro"/>
</dbReference>
<evidence type="ECO:0000313" key="3">
    <source>
        <dbReference type="Proteomes" id="UP000176005"/>
    </source>
</evidence>
<dbReference type="EMBL" id="LJGW01000226">
    <property type="protein sequence ID" value="OEV11398.1"/>
    <property type="molecule type" value="Genomic_DNA"/>
</dbReference>
<dbReference type="InterPro" id="IPR008269">
    <property type="entry name" value="Lon_proteolytic"/>
</dbReference>
<dbReference type="GO" id="GO:0004252">
    <property type="term" value="F:serine-type endopeptidase activity"/>
    <property type="evidence" value="ECO:0007669"/>
    <property type="project" value="InterPro"/>
</dbReference>
<protein>
    <recommendedName>
        <fullName evidence="1">Lon proteolytic domain-containing protein</fullName>
    </recommendedName>
</protein>
<dbReference type="PROSITE" id="PS51318">
    <property type="entry name" value="TAT"/>
    <property type="match status" value="1"/>
</dbReference>
<reference evidence="2 3" key="1">
    <citation type="journal article" date="2016" name="Front. Microbiol.">
        <title>Comparative Genomics Analysis of Streptomyces Species Reveals Their Adaptation to the Marine Environment and Their Diversity at the Genomic Level.</title>
        <authorList>
            <person name="Tian X."/>
            <person name="Zhang Z."/>
            <person name="Yang T."/>
            <person name="Chen M."/>
            <person name="Li J."/>
            <person name="Chen F."/>
            <person name="Yang J."/>
            <person name="Li W."/>
            <person name="Zhang B."/>
            <person name="Zhang Z."/>
            <person name="Wu J."/>
            <person name="Zhang C."/>
            <person name="Long L."/>
            <person name="Xiao J."/>
        </authorList>
    </citation>
    <scope>NUCLEOTIDE SEQUENCE [LARGE SCALE GENOMIC DNA]</scope>
    <source>
        <strain evidence="2 3">SCSIO 10429</strain>
    </source>
</reference>
<dbReference type="InterPro" id="IPR014721">
    <property type="entry name" value="Ribsml_uS5_D2-typ_fold_subgr"/>
</dbReference>
<dbReference type="SUPFAM" id="SSF54211">
    <property type="entry name" value="Ribosomal protein S5 domain 2-like"/>
    <property type="match status" value="1"/>
</dbReference>